<keyword evidence="7 9" id="KW-1133">Transmembrane helix</keyword>
<dbReference type="EMBL" id="DVMQ01000018">
    <property type="protein sequence ID" value="HIU24735.1"/>
    <property type="molecule type" value="Genomic_DNA"/>
</dbReference>
<gene>
    <name evidence="11" type="ORF">IAD17_07415</name>
</gene>
<keyword evidence="5 9" id="KW-0812">Transmembrane</keyword>
<evidence type="ECO:0000256" key="4">
    <source>
        <dbReference type="ARBA" id="ARBA00022475"/>
    </source>
</evidence>
<keyword evidence="4" id="KW-1003">Cell membrane</keyword>
<feature type="transmembrane region" description="Helical" evidence="9">
    <location>
        <begin position="101"/>
        <end position="124"/>
    </location>
</feature>
<evidence type="ECO:0000256" key="2">
    <source>
        <dbReference type="ARBA" id="ARBA00010072"/>
    </source>
</evidence>
<feature type="transmembrane region" description="Helical" evidence="9">
    <location>
        <begin position="32"/>
        <end position="53"/>
    </location>
</feature>
<dbReference type="NCBIfam" id="TIGR01726">
    <property type="entry name" value="HEQRo_perm_3TM"/>
    <property type="match status" value="1"/>
</dbReference>
<comment type="caution">
    <text evidence="11">The sequence shown here is derived from an EMBL/GenBank/DDBJ whole genome shotgun (WGS) entry which is preliminary data.</text>
</comment>
<evidence type="ECO:0000313" key="12">
    <source>
        <dbReference type="Proteomes" id="UP000824078"/>
    </source>
</evidence>
<dbReference type="AlphaFoldDB" id="A0A9D1I0N6"/>
<evidence type="ECO:0000256" key="9">
    <source>
        <dbReference type="RuleBase" id="RU363032"/>
    </source>
</evidence>
<dbReference type="InterPro" id="IPR000515">
    <property type="entry name" value="MetI-like"/>
</dbReference>
<comment type="similarity">
    <text evidence="2">Belongs to the binding-protein-dependent transport system permease family. HisMQ subfamily.</text>
</comment>
<dbReference type="Proteomes" id="UP000824078">
    <property type="component" value="Unassembled WGS sequence"/>
</dbReference>
<evidence type="ECO:0000256" key="5">
    <source>
        <dbReference type="ARBA" id="ARBA00022692"/>
    </source>
</evidence>
<keyword evidence="3 9" id="KW-0813">Transport</keyword>
<dbReference type="Gene3D" id="1.10.3720.10">
    <property type="entry name" value="MetI-like"/>
    <property type="match status" value="1"/>
</dbReference>
<protein>
    <submittedName>
        <fullName evidence="11">Amino acid ABC transporter permease</fullName>
    </submittedName>
</protein>
<name>A0A9D1I0N6_9ACTN</name>
<dbReference type="GO" id="GO:0006865">
    <property type="term" value="P:amino acid transport"/>
    <property type="evidence" value="ECO:0007669"/>
    <property type="project" value="UniProtKB-KW"/>
</dbReference>
<dbReference type="PROSITE" id="PS50928">
    <property type="entry name" value="ABC_TM1"/>
    <property type="match status" value="1"/>
</dbReference>
<evidence type="ECO:0000256" key="6">
    <source>
        <dbReference type="ARBA" id="ARBA00022970"/>
    </source>
</evidence>
<evidence type="ECO:0000256" key="8">
    <source>
        <dbReference type="ARBA" id="ARBA00023136"/>
    </source>
</evidence>
<dbReference type="InterPro" id="IPR035906">
    <property type="entry name" value="MetI-like_sf"/>
</dbReference>
<sequence length="254" mass="27999">MEYPTTFGGWVAFLLEMYGPQFVQGTITTLELALIGTILGCLLGFIVGIIQSLHVDRHASIVSRVVTKILKAVVAVYVEVFRGTPMMVQAMVIYYGSAQMFGLYFNTFAAGILVLSINTGAYMAESVRGAITGIDPGQLEGAYAIGFTHLQAMVRVIIPQAFRNLIPQIGNTFISAIKDTSVLNVISVTELYFIGRGITGTYYRFFETFFIISMIYLFLTFVTSRLLKLLERKLDGSKSYDLVVDDADTAQEVA</sequence>
<dbReference type="InterPro" id="IPR043429">
    <property type="entry name" value="ArtM/GltK/GlnP/TcyL/YhdX-like"/>
</dbReference>
<reference evidence="11" key="2">
    <citation type="journal article" date="2021" name="PeerJ">
        <title>Extensive microbial diversity within the chicken gut microbiome revealed by metagenomics and culture.</title>
        <authorList>
            <person name="Gilroy R."/>
            <person name="Ravi A."/>
            <person name="Getino M."/>
            <person name="Pursley I."/>
            <person name="Horton D.L."/>
            <person name="Alikhan N.F."/>
            <person name="Baker D."/>
            <person name="Gharbi K."/>
            <person name="Hall N."/>
            <person name="Watson M."/>
            <person name="Adriaenssens E.M."/>
            <person name="Foster-Nyarko E."/>
            <person name="Jarju S."/>
            <person name="Secka A."/>
            <person name="Antonio M."/>
            <person name="Oren A."/>
            <person name="Chaudhuri R.R."/>
            <person name="La Ragione R."/>
            <person name="Hildebrand F."/>
            <person name="Pallen M.J."/>
        </authorList>
    </citation>
    <scope>NUCLEOTIDE SEQUENCE</scope>
    <source>
        <strain evidence="11">ChiHjej12B11-29160</strain>
    </source>
</reference>
<dbReference type="CDD" id="cd06261">
    <property type="entry name" value="TM_PBP2"/>
    <property type="match status" value="1"/>
</dbReference>
<comment type="subcellular location">
    <subcellularLocation>
        <location evidence="1 9">Cell membrane</location>
        <topology evidence="1 9">Multi-pass membrane protein</topology>
    </subcellularLocation>
</comment>
<feature type="transmembrane region" description="Helical" evidence="9">
    <location>
        <begin position="74"/>
        <end position="95"/>
    </location>
</feature>
<evidence type="ECO:0000256" key="7">
    <source>
        <dbReference type="ARBA" id="ARBA00022989"/>
    </source>
</evidence>
<dbReference type="Pfam" id="PF00528">
    <property type="entry name" value="BPD_transp_1"/>
    <property type="match status" value="1"/>
</dbReference>
<feature type="transmembrane region" description="Helical" evidence="9">
    <location>
        <begin position="209"/>
        <end position="227"/>
    </location>
</feature>
<organism evidence="11 12">
    <name type="scientific">Candidatus Coprovicinus avistercoris</name>
    <dbReference type="NCBI Taxonomy" id="2840754"/>
    <lineage>
        <taxon>Bacteria</taxon>
        <taxon>Bacillati</taxon>
        <taxon>Actinomycetota</taxon>
        <taxon>Coriobacteriia</taxon>
        <taxon>Coriobacteriales</taxon>
        <taxon>Coriobacteriaceae</taxon>
        <taxon>Coriobacteriaceae incertae sedis</taxon>
        <taxon>Candidatus Coprovicinus</taxon>
    </lineage>
</organism>
<feature type="domain" description="ABC transmembrane type-1" evidence="10">
    <location>
        <begin position="26"/>
        <end position="227"/>
    </location>
</feature>
<accession>A0A9D1I0N6</accession>
<reference evidence="11" key="1">
    <citation type="submission" date="2020-10" db="EMBL/GenBank/DDBJ databases">
        <authorList>
            <person name="Gilroy R."/>
        </authorList>
    </citation>
    <scope>NUCLEOTIDE SEQUENCE</scope>
    <source>
        <strain evidence="11">ChiHjej12B11-29160</strain>
    </source>
</reference>
<dbReference type="GO" id="GO:0022857">
    <property type="term" value="F:transmembrane transporter activity"/>
    <property type="evidence" value="ECO:0007669"/>
    <property type="project" value="InterPro"/>
</dbReference>
<dbReference type="PANTHER" id="PTHR30614:SF20">
    <property type="entry name" value="GLUTAMINE TRANSPORT SYSTEM PERMEASE PROTEIN GLNP"/>
    <property type="match status" value="1"/>
</dbReference>
<evidence type="ECO:0000256" key="1">
    <source>
        <dbReference type="ARBA" id="ARBA00004651"/>
    </source>
</evidence>
<dbReference type="GO" id="GO:0043190">
    <property type="term" value="C:ATP-binding cassette (ABC) transporter complex"/>
    <property type="evidence" value="ECO:0007669"/>
    <property type="project" value="InterPro"/>
</dbReference>
<evidence type="ECO:0000313" key="11">
    <source>
        <dbReference type="EMBL" id="HIU24735.1"/>
    </source>
</evidence>
<evidence type="ECO:0000256" key="3">
    <source>
        <dbReference type="ARBA" id="ARBA00022448"/>
    </source>
</evidence>
<keyword evidence="6" id="KW-0029">Amino-acid transport</keyword>
<dbReference type="InterPro" id="IPR010065">
    <property type="entry name" value="AA_ABC_transptr_permease_3TM"/>
</dbReference>
<keyword evidence="8 9" id="KW-0472">Membrane</keyword>
<dbReference type="PANTHER" id="PTHR30614">
    <property type="entry name" value="MEMBRANE COMPONENT OF AMINO ACID ABC TRANSPORTER"/>
    <property type="match status" value="1"/>
</dbReference>
<proteinExistence type="inferred from homology"/>
<evidence type="ECO:0000259" key="10">
    <source>
        <dbReference type="PROSITE" id="PS50928"/>
    </source>
</evidence>
<dbReference type="SUPFAM" id="SSF161098">
    <property type="entry name" value="MetI-like"/>
    <property type="match status" value="1"/>
</dbReference>